<accession>A0AAJ0G1L9</accession>
<feature type="domain" description="Enoyl reductase (ER)" evidence="4">
    <location>
        <begin position="16"/>
        <end position="371"/>
    </location>
</feature>
<evidence type="ECO:0000256" key="1">
    <source>
        <dbReference type="ARBA" id="ARBA00008072"/>
    </source>
</evidence>
<evidence type="ECO:0000313" key="5">
    <source>
        <dbReference type="EMBL" id="KAK2603433.1"/>
    </source>
</evidence>
<dbReference type="Pfam" id="PF00107">
    <property type="entry name" value="ADH_zinc_N"/>
    <property type="match status" value="1"/>
</dbReference>
<dbReference type="InterPro" id="IPR013154">
    <property type="entry name" value="ADH-like_N"/>
</dbReference>
<dbReference type="InterPro" id="IPR020843">
    <property type="entry name" value="ER"/>
</dbReference>
<dbReference type="Gene3D" id="3.90.180.10">
    <property type="entry name" value="Medium-chain alcohol dehydrogenases, catalytic domain"/>
    <property type="match status" value="1"/>
</dbReference>
<dbReference type="InterPro" id="IPR013149">
    <property type="entry name" value="ADH-like_C"/>
</dbReference>
<dbReference type="InterPro" id="IPR011032">
    <property type="entry name" value="GroES-like_sf"/>
</dbReference>
<dbReference type="AlphaFoldDB" id="A0AAJ0G1L9"/>
<dbReference type="SUPFAM" id="SSF50129">
    <property type="entry name" value="GroES-like"/>
    <property type="match status" value="1"/>
</dbReference>
<dbReference type="Gene3D" id="3.40.50.720">
    <property type="entry name" value="NAD(P)-binding Rossmann-like Domain"/>
    <property type="match status" value="1"/>
</dbReference>
<dbReference type="CDD" id="cd08249">
    <property type="entry name" value="enoyl_reductase_like"/>
    <property type="match status" value="1"/>
</dbReference>
<evidence type="ECO:0000256" key="3">
    <source>
        <dbReference type="ARBA" id="ARBA00023002"/>
    </source>
</evidence>
<keyword evidence="2" id="KW-0521">NADP</keyword>
<dbReference type="PANTHER" id="PTHR45348:SF6">
    <property type="entry name" value="TRANS-ENOYL REDUCTASE APDC"/>
    <property type="match status" value="1"/>
</dbReference>
<dbReference type="Pfam" id="PF08240">
    <property type="entry name" value="ADH_N"/>
    <property type="match status" value="1"/>
</dbReference>
<dbReference type="InterPro" id="IPR036291">
    <property type="entry name" value="NAD(P)-bd_dom_sf"/>
</dbReference>
<dbReference type="SUPFAM" id="SSF51735">
    <property type="entry name" value="NAD(P)-binding Rossmann-fold domains"/>
    <property type="match status" value="1"/>
</dbReference>
<name>A0AAJ0G1L9_9HYPO</name>
<protein>
    <recommendedName>
        <fullName evidence="4">Enoyl reductase (ER) domain-containing protein</fullName>
    </recommendedName>
</protein>
<evidence type="ECO:0000259" key="4">
    <source>
        <dbReference type="SMART" id="SM00829"/>
    </source>
</evidence>
<sequence length="379" mass="39962">MTLQEIPSSQRVIQQGEDGKLYLVDGAAVPALPPGYVLVKTSAVALNPSDNKIATRFPILGARVGTDFCGTVSRVADGDCTAASLRPGDVVCGAAFCFAAEHRLVNGAFAEYVRTHASLLLRPPLATTAYEHVRGAMNPAEAATLGTAIATCIMAFWSHDALGLAGTPDDPLVSEKPVYVLVYGGSTATGTIATQLLKLSGYEPIAICSPHNFVMVQRRGASVVLDYASPDVVGEIKTQTGDRLKYALDCISDGASVATCYEAIQRPGGRYASLEHVPDAQIAKRRAITAKFVLAAEMFGLDIKLGDAVYDRPGDPEKLALGLRYMPVIQRLLDSAKLQVHPVDIVRNGLEGVVDGMHALAAGKVSGKELVVVIDGNCS</sequence>
<keyword evidence="3" id="KW-0560">Oxidoreductase</keyword>
<organism evidence="5 6">
    <name type="scientific">Conoideocrella luteorostrata</name>
    <dbReference type="NCBI Taxonomy" id="1105319"/>
    <lineage>
        <taxon>Eukaryota</taxon>
        <taxon>Fungi</taxon>
        <taxon>Dikarya</taxon>
        <taxon>Ascomycota</taxon>
        <taxon>Pezizomycotina</taxon>
        <taxon>Sordariomycetes</taxon>
        <taxon>Hypocreomycetidae</taxon>
        <taxon>Hypocreales</taxon>
        <taxon>Clavicipitaceae</taxon>
        <taxon>Conoideocrella</taxon>
    </lineage>
</organism>
<comment type="similarity">
    <text evidence="1">Belongs to the zinc-containing alcohol dehydrogenase family.</text>
</comment>
<evidence type="ECO:0000313" key="6">
    <source>
        <dbReference type="Proteomes" id="UP001251528"/>
    </source>
</evidence>
<dbReference type="SMART" id="SM00829">
    <property type="entry name" value="PKS_ER"/>
    <property type="match status" value="1"/>
</dbReference>
<evidence type="ECO:0000256" key="2">
    <source>
        <dbReference type="ARBA" id="ARBA00022857"/>
    </source>
</evidence>
<dbReference type="EMBL" id="JASWJB010000064">
    <property type="protein sequence ID" value="KAK2603433.1"/>
    <property type="molecule type" value="Genomic_DNA"/>
</dbReference>
<proteinExistence type="inferred from homology"/>
<comment type="caution">
    <text evidence="5">The sequence shown here is derived from an EMBL/GenBank/DDBJ whole genome shotgun (WGS) entry which is preliminary data.</text>
</comment>
<dbReference type="Proteomes" id="UP001251528">
    <property type="component" value="Unassembled WGS sequence"/>
</dbReference>
<keyword evidence="6" id="KW-1185">Reference proteome</keyword>
<dbReference type="PANTHER" id="PTHR45348">
    <property type="entry name" value="HYPOTHETICAL OXIDOREDUCTASE (EUROFUNG)"/>
    <property type="match status" value="1"/>
</dbReference>
<reference evidence="5" key="1">
    <citation type="submission" date="2023-06" db="EMBL/GenBank/DDBJ databases">
        <title>Conoideocrella luteorostrata (Hypocreales: Clavicipitaceae), a potential biocontrol fungus for elongate hemlock scale in United States Christmas tree production areas.</title>
        <authorList>
            <person name="Barrett H."/>
            <person name="Lovett B."/>
            <person name="Macias A.M."/>
            <person name="Stajich J.E."/>
            <person name="Kasson M.T."/>
        </authorList>
    </citation>
    <scope>NUCLEOTIDE SEQUENCE</scope>
    <source>
        <strain evidence="5">ARSEF 14590</strain>
    </source>
</reference>
<dbReference type="InterPro" id="IPR047122">
    <property type="entry name" value="Trans-enoyl_RdTase-like"/>
</dbReference>
<gene>
    <name evidence="5" type="ORF">QQS21_004384</name>
</gene>
<dbReference type="GO" id="GO:0016651">
    <property type="term" value="F:oxidoreductase activity, acting on NAD(P)H"/>
    <property type="evidence" value="ECO:0007669"/>
    <property type="project" value="InterPro"/>
</dbReference>